<keyword evidence="1" id="KW-0539">Nucleus</keyword>
<accession>A0A9P0H595</accession>
<name>A0A9P0H595_NEZVI</name>
<dbReference type="GO" id="GO:0003677">
    <property type="term" value="F:DNA binding"/>
    <property type="evidence" value="ECO:0007669"/>
    <property type="project" value="UniProtKB-UniRule"/>
</dbReference>
<feature type="DNA-binding region" description="HMG box" evidence="1">
    <location>
        <begin position="192"/>
        <end position="260"/>
    </location>
</feature>
<keyword evidence="1" id="KW-0238">DNA-binding</keyword>
<dbReference type="Gene3D" id="1.10.30.10">
    <property type="entry name" value="High mobility group box domain"/>
    <property type="match status" value="1"/>
</dbReference>
<evidence type="ECO:0000313" key="5">
    <source>
        <dbReference type="Proteomes" id="UP001152798"/>
    </source>
</evidence>
<feature type="region of interest" description="Disordered" evidence="2">
    <location>
        <begin position="255"/>
        <end position="285"/>
    </location>
</feature>
<evidence type="ECO:0000256" key="1">
    <source>
        <dbReference type="PROSITE-ProRule" id="PRU00267"/>
    </source>
</evidence>
<dbReference type="SUPFAM" id="SSF47095">
    <property type="entry name" value="HMG-box"/>
    <property type="match status" value="1"/>
</dbReference>
<keyword evidence="5" id="KW-1185">Reference proteome</keyword>
<sequence length="402" mass="45068">MMDDSFEYGSKKIKTEGELEVTGVSRSGRVRKKSSKLTDFESLDEIDMRSPKAKKEKQDYSIPLARSIKKEKIIKEEILTDEEEMDSGNFVLNKEAFIKQEVYSDESEPDLVYPTNDESSMDSLGSDMDDIEEPDIDREDTEGFQPIVGDSVDDSPTQSTSVYAMERSNKKKLVIKDGKIVGRVKAQRKDKGKTRFTAYMLWAKEIRSELTKQNPDLDFSQTSKKLGELWASVPFHEKYIWKRRAKRLAARGMAKQQQQQHQQTVAIPETKKMKSPPSRKFINKQSVSPATSNNIVLSPETKSNKGSTALDSGVFKPVGTTPLDVAAHLRLLGESLTIIGERLTEHEGQIAVSGSFSVLLDSLLCALGPLLCLTQQVPQLNVIPQEQLSQLMDNIAYIMPGL</sequence>
<protein>
    <recommendedName>
        <fullName evidence="3">HMG box domain-containing protein</fullName>
    </recommendedName>
</protein>
<evidence type="ECO:0000259" key="3">
    <source>
        <dbReference type="PROSITE" id="PS50118"/>
    </source>
</evidence>
<dbReference type="Pfam" id="PF00505">
    <property type="entry name" value="HMG_box"/>
    <property type="match status" value="1"/>
</dbReference>
<feature type="domain" description="HMG box" evidence="3">
    <location>
        <begin position="192"/>
        <end position="260"/>
    </location>
</feature>
<evidence type="ECO:0000313" key="4">
    <source>
        <dbReference type="EMBL" id="CAH1395685.1"/>
    </source>
</evidence>
<proteinExistence type="predicted"/>
<dbReference type="Proteomes" id="UP001152798">
    <property type="component" value="Chromosome 3"/>
</dbReference>
<feature type="compositionally biased region" description="Low complexity" evidence="2">
    <location>
        <begin position="117"/>
        <end position="126"/>
    </location>
</feature>
<dbReference type="EMBL" id="OV725079">
    <property type="protein sequence ID" value="CAH1395685.1"/>
    <property type="molecule type" value="Genomic_DNA"/>
</dbReference>
<dbReference type="InterPro" id="IPR009071">
    <property type="entry name" value="HMG_box_dom"/>
</dbReference>
<dbReference type="AlphaFoldDB" id="A0A9P0H595"/>
<dbReference type="OrthoDB" id="4777606at2759"/>
<feature type="region of interest" description="Disordered" evidence="2">
    <location>
        <begin position="104"/>
        <end position="127"/>
    </location>
</feature>
<dbReference type="CDD" id="cd00084">
    <property type="entry name" value="HMG-box_SF"/>
    <property type="match status" value="1"/>
</dbReference>
<dbReference type="GO" id="GO:0005634">
    <property type="term" value="C:nucleus"/>
    <property type="evidence" value="ECO:0007669"/>
    <property type="project" value="UniProtKB-UniRule"/>
</dbReference>
<dbReference type="SMART" id="SM00398">
    <property type="entry name" value="HMG"/>
    <property type="match status" value="1"/>
</dbReference>
<dbReference type="InterPro" id="IPR036910">
    <property type="entry name" value="HMG_box_dom_sf"/>
</dbReference>
<dbReference type="PANTHER" id="PTHR46584">
    <property type="entry name" value="HMG DOMAIN-CONTAINING PROTEIN 4"/>
    <property type="match status" value="1"/>
</dbReference>
<gene>
    <name evidence="4" type="ORF">NEZAVI_LOCUS5918</name>
</gene>
<dbReference type="InterPro" id="IPR042477">
    <property type="entry name" value="HMGXB4"/>
</dbReference>
<evidence type="ECO:0000256" key="2">
    <source>
        <dbReference type="SAM" id="MobiDB-lite"/>
    </source>
</evidence>
<organism evidence="4 5">
    <name type="scientific">Nezara viridula</name>
    <name type="common">Southern green stink bug</name>
    <name type="synonym">Cimex viridulus</name>
    <dbReference type="NCBI Taxonomy" id="85310"/>
    <lineage>
        <taxon>Eukaryota</taxon>
        <taxon>Metazoa</taxon>
        <taxon>Ecdysozoa</taxon>
        <taxon>Arthropoda</taxon>
        <taxon>Hexapoda</taxon>
        <taxon>Insecta</taxon>
        <taxon>Pterygota</taxon>
        <taxon>Neoptera</taxon>
        <taxon>Paraneoptera</taxon>
        <taxon>Hemiptera</taxon>
        <taxon>Heteroptera</taxon>
        <taxon>Panheteroptera</taxon>
        <taxon>Pentatomomorpha</taxon>
        <taxon>Pentatomoidea</taxon>
        <taxon>Pentatomidae</taxon>
        <taxon>Pentatominae</taxon>
        <taxon>Nezara</taxon>
    </lineage>
</organism>
<dbReference type="PROSITE" id="PS50118">
    <property type="entry name" value="HMG_BOX_2"/>
    <property type="match status" value="1"/>
</dbReference>
<reference evidence="4" key="1">
    <citation type="submission" date="2022-01" db="EMBL/GenBank/DDBJ databases">
        <authorList>
            <person name="King R."/>
        </authorList>
    </citation>
    <scope>NUCLEOTIDE SEQUENCE</scope>
</reference>
<dbReference type="PANTHER" id="PTHR46584:SF1">
    <property type="entry name" value="HMG DOMAIN-CONTAINING PROTEIN 4"/>
    <property type="match status" value="1"/>
</dbReference>